<gene>
    <name evidence="2" type="ORF">PLEPLA_LOCUS8756</name>
</gene>
<organism evidence="2 3">
    <name type="scientific">Pleuronectes platessa</name>
    <name type="common">European plaice</name>
    <dbReference type="NCBI Taxonomy" id="8262"/>
    <lineage>
        <taxon>Eukaryota</taxon>
        <taxon>Metazoa</taxon>
        <taxon>Chordata</taxon>
        <taxon>Craniata</taxon>
        <taxon>Vertebrata</taxon>
        <taxon>Euteleostomi</taxon>
        <taxon>Actinopterygii</taxon>
        <taxon>Neopterygii</taxon>
        <taxon>Teleostei</taxon>
        <taxon>Neoteleostei</taxon>
        <taxon>Acanthomorphata</taxon>
        <taxon>Carangaria</taxon>
        <taxon>Pleuronectiformes</taxon>
        <taxon>Pleuronectoidei</taxon>
        <taxon>Pleuronectidae</taxon>
        <taxon>Pleuronectes</taxon>
    </lineage>
</organism>
<dbReference type="AlphaFoldDB" id="A0A9N7TXN8"/>
<keyword evidence="3" id="KW-1185">Reference proteome</keyword>
<feature type="region of interest" description="Disordered" evidence="1">
    <location>
        <begin position="158"/>
        <end position="201"/>
    </location>
</feature>
<protein>
    <submittedName>
        <fullName evidence="2">Uncharacterized protein</fullName>
    </submittedName>
</protein>
<evidence type="ECO:0000313" key="3">
    <source>
        <dbReference type="Proteomes" id="UP001153269"/>
    </source>
</evidence>
<accession>A0A9N7TXN8</accession>
<dbReference type="Proteomes" id="UP001153269">
    <property type="component" value="Unassembled WGS sequence"/>
</dbReference>
<evidence type="ECO:0000313" key="2">
    <source>
        <dbReference type="EMBL" id="CAB1420879.1"/>
    </source>
</evidence>
<reference evidence="2" key="1">
    <citation type="submission" date="2020-03" db="EMBL/GenBank/DDBJ databases">
        <authorList>
            <person name="Weist P."/>
        </authorList>
    </citation>
    <scope>NUCLEOTIDE SEQUENCE</scope>
</reference>
<dbReference type="EMBL" id="CADEAL010000488">
    <property type="protein sequence ID" value="CAB1420879.1"/>
    <property type="molecule type" value="Genomic_DNA"/>
</dbReference>
<name>A0A9N7TXN8_PLEPL</name>
<comment type="caution">
    <text evidence="2">The sequence shown here is derived from an EMBL/GenBank/DDBJ whole genome shotgun (WGS) entry which is preliminary data.</text>
</comment>
<proteinExistence type="predicted"/>
<sequence>MGNRSVAEVLIPPSSLPRFYSHAVEQRPEEVDDPRLQREESDEFGGLAEDRPTAASEKDEQEEKRQRGDIGDTRNLTTRDSKTDRAQRSRREIINSVPSATSPPPLLQGSSRGDENREGGVGAGGERRGNGGSSETESQTGALLDVVDAFGRLESMCGDHCAGVNVGDPPRPPLLNPPSPLRHGPPDSSAQPITPFPADPA</sequence>
<feature type="compositionally biased region" description="Basic and acidic residues" evidence="1">
    <location>
        <begin position="48"/>
        <end position="93"/>
    </location>
</feature>
<feature type="region of interest" description="Disordered" evidence="1">
    <location>
        <begin position="1"/>
        <end position="143"/>
    </location>
</feature>
<evidence type="ECO:0000256" key="1">
    <source>
        <dbReference type="SAM" id="MobiDB-lite"/>
    </source>
</evidence>
<feature type="compositionally biased region" description="Basic and acidic residues" evidence="1">
    <location>
        <begin position="24"/>
        <end position="39"/>
    </location>
</feature>
<feature type="compositionally biased region" description="Pro residues" evidence="1">
    <location>
        <begin position="169"/>
        <end position="180"/>
    </location>
</feature>